<organism evidence="3 4">
    <name type="scientific">Roseivirga misakiensis</name>
    <dbReference type="NCBI Taxonomy" id="1563681"/>
    <lineage>
        <taxon>Bacteria</taxon>
        <taxon>Pseudomonadati</taxon>
        <taxon>Bacteroidota</taxon>
        <taxon>Cytophagia</taxon>
        <taxon>Cytophagales</taxon>
        <taxon>Roseivirgaceae</taxon>
        <taxon>Roseivirga</taxon>
    </lineage>
</organism>
<keyword evidence="4" id="KW-1185">Reference proteome</keyword>
<dbReference type="AlphaFoldDB" id="A0A1E5T210"/>
<dbReference type="RefSeq" id="WP_069836918.1">
    <property type="nucleotide sequence ID" value="NZ_MDGQ01000005.1"/>
</dbReference>
<feature type="compositionally biased region" description="Basic and acidic residues" evidence="1">
    <location>
        <begin position="130"/>
        <end position="145"/>
    </location>
</feature>
<feature type="region of interest" description="Disordered" evidence="1">
    <location>
        <begin position="94"/>
        <end position="211"/>
    </location>
</feature>
<evidence type="ECO:0000313" key="4">
    <source>
        <dbReference type="Proteomes" id="UP000095552"/>
    </source>
</evidence>
<reference evidence="3 4" key="1">
    <citation type="submission" date="2016-08" db="EMBL/GenBank/DDBJ databases">
        <title>Draft genome of Fabibacter sp. strain SK-8.</title>
        <authorList>
            <person name="Wong S.-K."/>
            <person name="Hamasaki K."/>
            <person name="Yoshizawa S."/>
        </authorList>
    </citation>
    <scope>NUCLEOTIDE SEQUENCE [LARGE SCALE GENOMIC DNA]</scope>
    <source>
        <strain evidence="3 4">SK-8</strain>
    </source>
</reference>
<feature type="compositionally biased region" description="Polar residues" evidence="1">
    <location>
        <begin position="244"/>
        <end position="253"/>
    </location>
</feature>
<keyword evidence="2" id="KW-0472">Membrane</keyword>
<evidence type="ECO:0000256" key="2">
    <source>
        <dbReference type="SAM" id="Phobius"/>
    </source>
</evidence>
<protein>
    <submittedName>
        <fullName evidence="3">Uncharacterized protein</fullName>
    </submittedName>
</protein>
<feature type="transmembrane region" description="Helical" evidence="2">
    <location>
        <begin position="43"/>
        <end position="68"/>
    </location>
</feature>
<accession>A0A1E5T210</accession>
<keyword evidence="2" id="KW-0812">Transmembrane</keyword>
<dbReference type="EMBL" id="MDGQ01000005">
    <property type="protein sequence ID" value="OEK05414.1"/>
    <property type="molecule type" value="Genomic_DNA"/>
</dbReference>
<evidence type="ECO:0000313" key="3">
    <source>
        <dbReference type="EMBL" id="OEK05414.1"/>
    </source>
</evidence>
<feature type="compositionally biased region" description="Basic and acidic residues" evidence="1">
    <location>
        <begin position="97"/>
        <end position="110"/>
    </location>
</feature>
<feature type="compositionally biased region" description="Polar residues" evidence="1">
    <location>
        <begin position="115"/>
        <end position="129"/>
    </location>
</feature>
<dbReference type="STRING" id="1563681.BFP71_18665"/>
<feature type="compositionally biased region" description="Polar residues" evidence="1">
    <location>
        <begin position="200"/>
        <end position="211"/>
    </location>
</feature>
<name>A0A1E5T210_9BACT</name>
<evidence type="ECO:0000256" key="1">
    <source>
        <dbReference type="SAM" id="MobiDB-lite"/>
    </source>
</evidence>
<keyword evidence="2" id="KW-1133">Transmembrane helix</keyword>
<comment type="caution">
    <text evidence="3">The sequence shown here is derived from an EMBL/GenBank/DDBJ whole genome shotgun (WGS) entry which is preliminary data.</text>
</comment>
<gene>
    <name evidence="3" type="ORF">BFP71_18665</name>
</gene>
<feature type="compositionally biased region" description="Polar residues" evidence="1">
    <location>
        <begin position="147"/>
        <end position="159"/>
    </location>
</feature>
<feature type="region of interest" description="Disordered" evidence="1">
    <location>
        <begin position="229"/>
        <end position="258"/>
    </location>
</feature>
<sequence>MEGERDNIDQFFQDHFSAFEKSPSQSVWAGIKKYGLMANGAKLTYLGNAGYLILITILAAGLITLGVIKSNIFDTNAANEITKEYSPKINKGSEVATLKKEDSQKEKEQLKPVSKSHNNDTVNGSGTSENSRDNDDQSRTLKETTEETSVSHSGASATETRVIGKGSGGAASEVVKSAQENKDRESQTTYSLDQSKDNSEPLQRTNEIVSNRTFQSDDLKITEDFENEDQGFSTQSVGDLPEDQINNKLSNPSRGPLPIVKTGVRKDISLIQKPELPELNGDIALVKPSTSLTRGMEIINEHQVVDSLRYNGWAISILQRYETTFGSEVNLDVAYYLSRNSFIEAGAGIANQFNNDFRVSYNYTFGKGRIKPYAIVQLNGSGIFSDNSITAGVGLIYDVIKEGRWRIFTSVLPTRLTNFESVTLRLGLQYRFTPPSKYEYSLPESEYAWFFSMAYQGRFGGDANILGLPAVEAQMGKFIAKRTFFNISLNTELVAGVKLEHYLLTTKRLDLGAGLGLVASLKGSLQFDPMPEVIAYYKVSDHWKIFSRYTLRREPSQIMPEHVAIGFQRGILRRKE</sequence>
<dbReference type="Proteomes" id="UP000095552">
    <property type="component" value="Unassembled WGS sequence"/>
</dbReference>
<proteinExistence type="predicted"/>